<reference evidence="1 2" key="1">
    <citation type="submission" date="2021-03" db="EMBL/GenBank/DDBJ databases">
        <title>Genome sequencing of Bifidobacterium imperatoris JCM 32708.</title>
        <authorList>
            <person name="Kim J."/>
        </authorList>
    </citation>
    <scope>NUCLEOTIDE SEQUENCE [LARGE SCALE GENOMIC DNA]</scope>
    <source>
        <strain evidence="1 2">JCM 32708</strain>
    </source>
</reference>
<name>A0ABX7S3H0_9BIFI</name>
<evidence type="ECO:0000313" key="1">
    <source>
        <dbReference type="EMBL" id="QSY58163.1"/>
    </source>
</evidence>
<dbReference type="RefSeq" id="WP_101625479.1">
    <property type="nucleotide sequence ID" value="NZ_CP071591.1"/>
</dbReference>
<keyword evidence="2" id="KW-1185">Reference proteome</keyword>
<proteinExistence type="predicted"/>
<sequence length="183" mass="21197">MMNPLQRIICRHCNAAEEQDNMGDRLLEYARFVLAHMRERRTTSNGTERYYSQIPHTAANVLQHMAKTAADPRGDNLRNYSDKRGKHQRTCWYYASNENTIKALWGVTPDDEKMYRGRWQALQRAYGILVKHGLIARASRASPGHQTTFDLLPLVSTYLEMHKVIDELDSWSNQQNDMPTKSA</sequence>
<accession>A0ABX7S3H0</accession>
<evidence type="ECO:0000313" key="2">
    <source>
        <dbReference type="Proteomes" id="UP000663067"/>
    </source>
</evidence>
<dbReference type="EMBL" id="CP071591">
    <property type="protein sequence ID" value="QSY58163.1"/>
    <property type="molecule type" value="Genomic_DNA"/>
</dbReference>
<dbReference type="Proteomes" id="UP000663067">
    <property type="component" value="Chromosome"/>
</dbReference>
<gene>
    <name evidence="1" type="ORF">BLI708_02250</name>
</gene>
<protein>
    <submittedName>
        <fullName evidence="1">Uncharacterized protein</fullName>
    </submittedName>
</protein>
<organism evidence="1 2">
    <name type="scientific">Bifidobacterium imperatoris</name>
    <dbReference type="NCBI Taxonomy" id="2020965"/>
    <lineage>
        <taxon>Bacteria</taxon>
        <taxon>Bacillati</taxon>
        <taxon>Actinomycetota</taxon>
        <taxon>Actinomycetes</taxon>
        <taxon>Bifidobacteriales</taxon>
        <taxon>Bifidobacteriaceae</taxon>
        <taxon>Bifidobacterium</taxon>
    </lineage>
</organism>